<evidence type="ECO:0000313" key="3">
    <source>
        <dbReference type="EMBL" id="ADM08958.1"/>
    </source>
</evidence>
<dbReference type="RefSeq" id="WP_013299932.1">
    <property type="nucleotide sequence ID" value="NC_014414.1"/>
</dbReference>
<dbReference type="InterPro" id="IPR030395">
    <property type="entry name" value="GP_PDE_dom"/>
</dbReference>
<organism evidence="3 4">
    <name type="scientific">Parvularcula bermudensis (strain ATCC BAA-594 / HTCC2503 / KCTC 12087)</name>
    <dbReference type="NCBI Taxonomy" id="314260"/>
    <lineage>
        <taxon>Bacteria</taxon>
        <taxon>Pseudomonadati</taxon>
        <taxon>Pseudomonadota</taxon>
        <taxon>Alphaproteobacteria</taxon>
        <taxon>Parvularculales</taxon>
        <taxon>Parvularculaceae</taxon>
        <taxon>Parvularcula</taxon>
    </lineage>
</organism>
<dbReference type="KEGG" id="pbr:PB2503_04417"/>
<dbReference type="PROSITE" id="PS51704">
    <property type="entry name" value="GP_PDE"/>
    <property type="match status" value="1"/>
</dbReference>
<feature type="domain" description="GP-PDE" evidence="2">
    <location>
        <begin position="51"/>
        <end position="315"/>
    </location>
</feature>
<feature type="signal peptide" evidence="1">
    <location>
        <begin position="1"/>
        <end position="17"/>
    </location>
</feature>
<dbReference type="InterPro" id="IPR017946">
    <property type="entry name" value="PLC-like_Pdiesterase_TIM-brl"/>
</dbReference>
<dbReference type="GO" id="GO:0005886">
    <property type="term" value="C:plasma membrane"/>
    <property type="evidence" value="ECO:0007669"/>
    <property type="project" value="TreeGrafter"/>
</dbReference>
<dbReference type="Proteomes" id="UP000001302">
    <property type="component" value="Chromosome"/>
</dbReference>
<gene>
    <name evidence="3" type="ordered locus">PB2503_04417</name>
</gene>
<dbReference type="GO" id="GO:0070291">
    <property type="term" value="P:N-acylethanolamine metabolic process"/>
    <property type="evidence" value="ECO:0007669"/>
    <property type="project" value="TreeGrafter"/>
</dbReference>
<dbReference type="AlphaFoldDB" id="E0TES5"/>
<dbReference type="PANTHER" id="PTHR46320">
    <property type="entry name" value="GLYCEROPHOSPHODIESTER PHOSPHODIESTERASE 1"/>
    <property type="match status" value="1"/>
</dbReference>
<evidence type="ECO:0000259" key="2">
    <source>
        <dbReference type="PROSITE" id="PS51704"/>
    </source>
</evidence>
<reference evidence="3 4" key="2">
    <citation type="journal article" date="2011" name="J. Bacteriol.">
        <title>Complete genome sequence of strain HTCC2503T of Parvularcula bermudensis, the type species of the order "Parvularculales" in the class Alphaproteobacteria.</title>
        <authorList>
            <person name="Oh H.M."/>
            <person name="Kang I."/>
            <person name="Vergin K.L."/>
            <person name="Kang D."/>
            <person name="Rhee K.H."/>
            <person name="Giovannoni S.J."/>
            <person name="Cho J.C."/>
        </authorList>
    </citation>
    <scope>NUCLEOTIDE SEQUENCE [LARGE SCALE GENOMIC DNA]</scope>
    <source>
        <strain evidence="4">ATCC BAA-594 / HTCC2503 / KCTC 12087</strain>
    </source>
</reference>
<evidence type="ECO:0000256" key="1">
    <source>
        <dbReference type="SAM" id="SignalP"/>
    </source>
</evidence>
<name>E0TES5_PARBH</name>
<dbReference type="GO" id="GO:0008889">
    <property type="term" value="F:glycerophosphodiester phosphodiesterase activity"/>
    <property type="evidence" value="ECO:0007669"/>
    <property type="project" value="TreeGrafter"/>
</dbReference>
<dbReference type="SUPFAM" id="SSF51695">
    <property type="entry name" value="PLC-like phosphodiesterases"/>
    <property type="match status" value="1"/>
</dbReference>
<dbReference type="STRING" id="314260.PB2503_04417"/>
<dbReference type="OrthoDB" id="1854250at2"/>
<keyword evidence="4" id="KW-1185">Reference proteome</keyword>
<dbReference type="PROSITE" id="PS51257">
    <property type="entry name" value="PROKAR_LIPOPROTEIN"/>
    <property type="match status" value="1"/>
</dbReference>
<reference evidence="4" key="1">
    <citation type="submission" date="2010-08" db="EMBL/GenBank/DDBJ databases">
        <title>Genome sequence of Parvularcula bermudensis HTCC2503.</title>
        <authorList>
            <person name="Kang D.-M."/>
            <person name="Oh H.-M."/>
            <person name="Cho J.-C."/>
        </authorList>
    </citation>
    <scope>NUCLEOTIDE SEQUENCE [LARGE SCALE GENOMIC DNA]</scope>
    <source>
        <strain evidence="4">ATCC BAA-594 / HTCC2503 / KCTC 12087</strain>
    </source>
</reference>
<protein>
    <submittedName>
        <fullName evidence="3">Glycerophosphoryl diester phosphodiesterase</fullName>
    </submittedName>
</protein>
<dbReference type="HOGENOM" id="CLU_030006_9_0_5"/>
<dbReference type="PANTHER" id="PTHR46320:SF1">
    <property type="entry name" value="GLYCEROPHOSPHODIESTER PHOSPHODIESTERASE 1"/>
    <property type="match status" value="1"/>
</dbReference>
<dbReference type="Pfam" id="PF03009">
    <property type="entry name" value="GDPD"/>
    <property type="match status" value="1"/>
</dbReference>
<dbReference type="GO" id="GO:0006580">
    <property type="term" value="P:ethanolamine metabolic process"/>
    <property type="evidence" value="ECO:0007669"/>
    <property type="project" value="TreeGrafter"/>
</dbReference>
<keyword evidence="1" id="KW-0732">Signal</keyword>
<accession>E0TES5</accession>
<dbReference type="GO" id="GO:0006644">
    <property type="term" value="P:phospholipid metabolic process"/>
    <property type="evidence" value="ECO:0007669"/>
    <property type="project" value="TreeGrafter"/>
</dbReference>
<dbReference type="EMBL" id="CP002156">
    <property type="protein sequence ID" value="ADM08958.1"/>
    <property type="molecule type" value="Genomic_DNA"/>
</dbReference>
<feature type="chain" id="PRO_5003140690" evidence="1">
    <location>
        <begin position="18"/>
        <end position="315"/>
    </location>
</feature>
<evidence type="ECO:0000313" key="4">
    <source>
        <dbReference type="Proteomes" id="UP000001302"/>
    </source>
</evidence>
<dbReference type="Gene3D" id="3.20.20.190">
    <property type="entry name" value="Phosphatidylinositol (PI) phosphodiesterase"/>
    <property type="match status" value="1"/>
</dbReference>
<proteinExistence type="predicted"/>
<dbReference type="CDD" id="cd08566">
    <property type="entry name" value="GDPD_AtGDE_like"/>
    <property type="match status" value="1"/>
</dbReference>
<sequence length="315" mass="33861">MRILAFLGLFALFACNAEERTPQTFVEEDQHTAAPLSLPAYLDCLRTEGRMHLAAHRAGPGPGRPENTLAAMQHSYDKTGAFLEVDIATSEDGVLFLHHDDRLERTTTGRGIAAQTPWSTLRTLSTKDPSGGVTAHGLVKLTDALAWAEGKTVLELDIKRSTDYDDVARVVKDADAEERIILIAYSLNAAAAMSQRLPNSVISVPVSSVQELDEVHTAGIRPDRTLIWLGTEEPQFALDAALADRGIETVFGTLGGSQSLDRQWAASGSDHKYAELAEGGIELLATDRPEAAFEILTSAGLAGTSHPCRYSVSGP</sequence>
<dbReference type="eggNOG" id="COG0584">
    <property type="taxonomic scope" value="Bacteria"/>
</dbReference>